<dbReference type="AlphaFoldDB" id="A0A1E2V614"/>
<reference evidence="1 2" key="1">
    <citation type="submission" date="2016-08" db="EMBL/GenBank/DDBJ databases">
        <authorList>
            <person name="Seilhamer J.J."/>
        </authorList>
    </citation>
    <scope>NUCLEOTIDE SEQUENCE [LARGE SCALE GENOMIC DNA]</scope>
    <source>
        <strain evidence="1 2">PH27A</strain>
    </source>
</reference>
<dbReference type="Gene3D" id="3.30.1330.40">
    <property type="entry name" value="RutC-like"/>
    <property type="match status" value="1"/>
</dbReference>
<dbReference type="EMBL" id="MDTQ01000001">
    <property type="protein sequence ID" value="ODC02302.1"/>
    <property type="molecule type" value="Genomic_DNA"/>
</dbReference>
<keyword evidence="2" id="KW-1185">Reference proteome</keyword>
<dbReference type="PANTHER" id="PTHR43857:SF1">
    <property type="entry name" value="YJGH FAMILY PROTEIN"/>
    <property type="match status" value="1"/>
</dbReference>
<organism evidence="1 2">
    <name type="scientific">Terasakiispira papahanaumokuakeensis</name>
    <dbReference type="NCBI Taxonomy" id="197479"/>
    <lineage>
        <taxon>Bacteria</taxon>
        <taxon>Pseudomonadati</taxon>
        <taxon>Pseudomonadota</taxon>
        <taxon>Gammaproteobacteria</taxon>
        <taxon>Oceanospirillales</taxon>
        <taxon>Terasakiispira</taxon>
    </lineage>
</organism>
<dbReference type="Pfam" id="PF01042">
    <property type="entry name" value="Ribonuc_L-PSP"/>
    <property type="match status" value="1"/>
</dbReference>
<sequence length="141" mass="15326">MTTITKVKTGSKFEEHASYSRVVAVDNWILVSNTAGRNPDTQTIADDVSEQLKQVFANIERGLAAVDSDLSDVVSAKIFIQNPADTETVMTLFGETMRGIDPVITVTCPPLGSEIYKVELEVTAYRGAGRAETTRIDTSVQ</sequence>
<dbReference type="OrthoDB" id="9799840at2"/>
<accession>A0A1E2V614</accession>
<dbReference type="STRING" id="197479.BFW38_00845"/>
<evidence type="ECO:0000313" key="1">
    <source>
        <dbReference type="EMBL" id="ODC02302.1"/>
    </source>
</evidence>
<dbReference type="Proteomes" id="UP000094291">
    <property type="component" value="Unassembled WGS sequence"/>
</dbReference>
<evidence type="ECO:0008006" key="3">
    <source>
        <dbReference type="Google" id="ProtNLM"/>
    </source>
</evidence>
<protein>
    <recommendedName>
        <fullName evidence="3">Reactive intermediate/imine deaminase</fullName>
    </recommendedName>
</protein>
<dbReference type="InterPro" id="IPR035959">
    <property type="entry name" value="RutC-like_sf"/>
</dbReference>
<name>A0A1E2V614_9GAMM</name>
<gene>
    <name evidence="1" type="ORF">BFW38_00845</name>
</gene>
<comment type="caution">
    <text evidence="1">The sequence shown here is derived from an EMBL/GenBank/DDBJ whole genome shotgun (WGS) entry which is preliminary data.</text>
</comment>
<dbReference type="PANTHER" id="PTHR43857">
    <property type="entry name" value="BLR7761 PROTEIN"/>
    <property type="match status" value="1"/>
</dbReference>
<dbReference type="SUPFAM" id="SSF55298">
    <property type="entry name" value="YjgF-like"/>
    <property type="match status" value="1"/>
</dbReference>
<proteinExistence type="predicted"/>
<evidence type="ECO:0000313" key="2">
    <source>
        <dbReference type="Proteomes" id="UP000094291"/>
    </source>
</evidence>
<dbReference type="InterPro" id="IPR006175">
    <property type="entry name" value="YjgF/YER057c/UK114"/>
</dbReference>
<dbReference type="RefSeq" id="WP_068996686.1">
    <property type="nucleotide sequence ID" value="NZ_MDTQ01000001.1"/>
</dbReference>